<dbReference type="GO" id="GO:0005794">
    <property type="term" value="C:Golgi apparatus"/>
    <property type="evidence" value="ECO:0007669"/>
    <property type="project" value="UniProtKB-ARBA"/>
</dbReference>
<dbReference type="Pfam" id="PF12783">
    <property type="entry name" value="Sec7-like_HUS"/>
    <property type="match status" value="1"/>
</dbReference>
<evidence type="ECO:0000313" key="10">
    <source>
        <dbReference type="Proteomes" id="UP001139887"/>
    </source>
</evidence>
<evidence type="ECO:0000256" key="7">
    <source>
        <dbReference type="SAM" id="MobiDB-lite"/>
    </source>
</evidence>
<dbReference type="GO" id="GO:0016020">
    <property type="term" value="C:membrane"/>
    <property type="evidence" value="ECO:0007669"/>
    <property type="project" value="UniProtKB-SubCell"/>
</dbReference>
<dbReference type="Gene3D" id="1.10.220.20">
    <property type="match status" value="1"/>
</dbReference>
<proteinExistence type="predicted"/>
<dbReference type="PANTHER" id="PTHR10663">
    <property type="entry name" value="GUANYL-NUCLEOTIDE EXCHANGE FACTOR"/>
    <property type="match status" value="1"/>
</dbReference>
<dbReference type="Pfam" id="PF09324">
    <property type="entry name" value="Sec7-like_HDS"/>
    <property type="match status" value="1"/>
</dbReference>
<dbReference type="Pfam" id="PF20252">
    <property type="entry name" value="BIG2_C"/>
    <property type="match status" value="1"/>
</dbReference>
<dbReference type="Pfam" id="PF16213">
    <property type="entry name" value="DCB"/>
    <property type="match status" value="1"/>
</dbReference>
<dbReference type="GO" id="GO:0015031">
    <property type="term" value="P:protein transport"/>
    <property type="evidence" value="ECO:0007669"/>
    <property type="project" value="UniProtKB-KW"/>
</dbReference>
<dbReference type="FunFam" id="1.10.1000.11:FF:000003">
    <property type="entry name" value="Brefeldin A-inhibited guanine nucleotide-exchange protein 1"/>
    <property type="match status" value="1"/>
</dbReference>
<protein>
    <submittedName>
        <fullName evidence="9">Guanine nucleotide exchange protein for ADP-robosylation factor</fullName>
    </submittedName>
</protein>
<evidence type="ECO:0000259" key="8">
    <source>
        <dbReference type="PROSITE" id="PS50190"/>
    </source>
</evidence>
<dbReference type="OrthoDB" id="18431at2759"/>
<keyword evidence="4" id="KW-0963">Cytoplasm</keyword>
<dbReference type="Proteomes" id="UP001139887">
    <property type="component" value="Unassembled WGS sequence"/>
</dbReference>
<dbReference type="PANTHER" id="PTHR10663:SF375">
    <property type="entry name" value="LD29171P"/>
    <property type="match status" value="1"/>
</dbReference>
<keyword evidence="5" id="KW-0653">Protein transport</keyword>
<dbReference type="SUPFAM" id="SSF48425">
    <property type="entry name" value="Sec7 domain"/>
    <property type="match status" value="1"/>
</dbReference>
<name>A0A9W8I896_9FUNG</name>
<organism evidence="9 10">
    <name type="scientific">Coemansia brasiliensis</name>
    <dbReference type="NCBI Taxonomy" id="2650707"/>
    <lineage>
        <taxon>Eukaryota</taxon>
        <taxon>Fungi</taxon>
        <taxon>Fungi incertae sedis</taxon>
        <taxon>Zoopagomycota</taxon>
        <taxon>Kickxellomycotina</taxon>
        <taxon>Kickxellomycetes</taxon>
        <taxon>Kickxellales</taxon>
        <taxon>Kickxellaceae</taxon>
        <taxon>Coemansia</taxon>
    </lineage>
</organism>
<reference evidence="9" key="1">
    <citation type="submission" date="2022-07" db="EMBL/GenBank/DDBJ databases">
        <title>Phylogenomic reconstructions and comparative analyses of Kickxellomycotina fungi.</title>
        <authorList>
            <person name="Reynolds N.K."/>
            <person name="Stajich J.E."/>
            <person name="Barry K."/>
            <person name="Grigoriev I.V."/>
            <person name="Crous P."/>
            <person name="Smith M.E."/>
        </authorList>
    </citation>
    <scope>NUCLEOTIDE SEQUENCE</scope>
    <source>
        <strain evidence="9">NRRL 1566</strain>
    </source>
</reference>
<dbReference type="InterPro" id="IPR035999">
    <property type="entry name" value="Sec7_dom_sf"/>
</dbReference>
<evidence type="ECO:0000256" key="5">
    <source>
        <dbReference type="ARBA" id="ARBA00022927"/>
    </source>
</evidence>
<feature type="compositionally biased region" description="Low complexity" evidence="7">
    <location>
        <begin position="1695"/>
        <end position="1727"/>
    </location>
</feature>
<comment type="caution">
    <text evidence="9">The sequence shown here is derived from an EMBL/GenBank/DDBJ whole genome shotgun (WGS) entry which is preliminary data.</text>
</comment>
<dbReference type="InterPro" id="IPR015403">
    <property type="entry name" value="Mon2/Sec7/BIG1-like_HDS"/>
</dbReference>
<evidence type="ECO:0000256" key="2">
    <source>
        <dbReference type="ARBA" id="ARBA00004496"/>
    </source>
</evidence>
<dbReference type="SMART" id="SM00222">
    <property type="entry name" value="Sec7"/>
    <property type="match status" value="1"/>
</dbReference>
<dbReference type="InterPro" id="IPR032629">
    <property type="entry name" value="DCB_dom"/>
</dbReference>
<evidence type="ECO:0000256" key="6">
    <source>
        <dbReference type="ARBA" id="ARBA00023136"/>
    </source>
</evidence>
<dbReference type="EMBL" id="JANBUW010000051">
    <property type="protein sequence ID" value="KAJ2849939.1"/>
    <property type="molecule type" value="Genomic_DNA"/>
</dbReference>
<keyword evidence="3" id="KW-0813">Transport</keyword>
<evidence type="ECO:0000313" key="9">
    <source>
        <dbReference type="EMBL" id="KAJ2849939.1"/>
    </source>
</evidence>
<dbReference type="SUPFAM" id="SSF48371">
    <property type="entry name" value="ARM repeat"/>
    <property type="match status" value="1"/>
</dbReference>
<comment type="subcellular location">
    <subcellularLocation>
        <location evidence="2">Cytoplasm</location>
    </subcellularLocation>
    <subcellularLocation>
        <location evidence="1">Membrane</location>
    </subcellularLocation>
</comment>
<dbReference type="GO" id="GO:0032012">
    <property type="term" value="P:regulation of ARF protein signal transduction"/>
    <property type="evidence" value="ECO:0007669"/>
    <property type="project" value="InterPro"/>
</dbReference>
<dbReference type="InterPro" id="IPR046455">
    <property type="entry name" value="Sec7/BIG1-like_C"/>
</dbReference>
<sequence>MAAADIGNEPDAMGHLAEKEISEHTLSTETLQAHTDRKTPNESASIAILVDPQQIISQALQQAKQRSYANTQAEAAQQIKPQVELLSGLVFITKAMEKLQATREGKRRELKAALERVQLVLQPRVHSEQATVLNRSEVDEIMQVLSLACDPQNSSAGTTAIALDCIEKLVSFRYFDQVQDAPNAEYYAQIAARLVEITARSFRGEGTADAVLVQIVKALFALLSSERLAVRQAAMLAAVRTAYNVFVAARGADAQIAQGTVTQMVRLVMARASQEEESSSGDMHARDAFLLLRALCRLAMRQASNEHQLDARAPQLRSRCLALNLLRLALAEHTAVFLSSYVYLRSTPAAGETEAPADSEGDEFGDVEGPERAISDFAETASQQQRAAAAQAVAVPVVAVVRQYLTLALSRSLASPHAMVQDLGLAIFELALRHARMYLRREIEVLVREIVLPVLESRSAGSLHQRGRLLQTLARVLAQPDVVVELYLNYDCAEDMHTNAFQRLAEVLCKLGASFVNLPPKGSPRYSLAADSADSANEAVWRAVQQRQTVFSAQQQQQQEHDGTTGVSQAALAYGGLAFDDNSQAFDEYAVRQLALDALAAMLQSMVTWSDRLAELAPPSSEDDGGSASPVSPAERETGAETGDDPQELQSIKTRKAQMEAGLRQFAWKPRRGIEAWRAAGLLVSNDPVEVACFLFTHRDSIDKVQLGEFLGEGDAHNVAVMHAFIDQMDFARMSFVPALRKLLQAFRLPGEAQKIDRFMLKFAERYVMGNPDVGFANADAAYVLAYSTILLNTDQHSPQVRHRMTRADFVSNNRGINDGADLPLEMLHEVFDQVANEEIKLKNDPLQQQQQYQGPAVSSRFVLFGNNSANRIREHHAHVAAEMASKSEQSIRDMARMRRQRQQQQQQQRKRRMSDSADSWAVLLDMADYLHATRTDHIAPMFSLVWTAVLAALSSPMQTSSDPHVVSACLVGLQCGIALACRFRMPLERATFVTTLRNFTLLQNLAEMRRKHVEAIRALVEVAASRPDVGDGLNDNWLDVLQCVSQLERLQLLTQGPEQARRASARVSSESNFPLHSTLGGSSQSLLSSVLSVSAPLSSQTAESIPARAFVSREQADSGGKGGNNVEPTVLVAELAKLETNSQALVVAVDRLFTASVRLSGAGIVDFVRALSQVAWGEITSTFASARSSLDGAAYKQQQRRQSSLSMAPSAQAPSRLFSMTKIVEIAYYNMSRIRVEWSQIWAILGPLFDRVGGYSDTRAAVFALDSLRQLSMKFLEKEELPHFAFQKEFLRPFADILEGYIPESASELQHQSKQRAAAEDLLVKDMVLRCVHQLVQAAASHIRSGWKAVLNVAQIAARDSHDQIAEMGFFVARECALHHGKHMWALAIAQVQTEEGHQDSSSSTEEVVTIMGLEYFHELIDCLNEFSMVRLPASAAARRSRFALSAIDTMCSTAESLSEQILMHPKYKADVKVSMDDQPLYRVWMPVLRALYEVVMHTEDLEVRTRALDAFYRLMMQHGRHFSSSLWTHTLRSLVFPMFADLRDPSNSKRFATIDDLELWFSTSLIKALRHVVALYTEYFPQQLTHGMMGEVLELLVLCIAQPSEVLGKVGTSCLQDMIKANYFKWDSEAWDLVCSTLSRLFSWSQPRELFSVAGASWEAENKKTETLPAIVPKVPKQTNETALHSTNRPSPLRTAGSAASLLSSTTDGNDTPSPISAASEANAAASPPVITKPIVTPSLLPRSQKQANKQSGSKPDYVFITLKCILQLLLIQTLGELFGINVESGSLIKDPVCDDLYQKMSAHHLFILLDCLDQSRSFAHRFNQNRQVRRRLVELGVMPTMPSLLKQETGSALMELYILQRMQADALGIPVVTGQRDKAAKASADKVKKERETVIEQVDDRLSQLMQMGLAEYCGRKESSENTLYIVSLENQQDSESTDAKKQMVMTTAWRPLVLSVLQYFARESSARLFKSTVLRLWPDLVEIIGVATDVGDRDIIGTVQKILIKFGPNVVSSTD</sequence>
<dbReference type="CDD" id="cd00171">
    <property type="entry name" value="Sec7"/>
    <property type="match status" value="1"/>
</dbReference>
<feature type="region of interest" description="Disordered" evidence="7">
    <location>
        <begin position="1671"/>
        <end position="1727"/>
    </location>
</feature>
<evidence type="ECO:0000256" key="4">
    <source>
        <dbReference type="ARBA" id="ARBA00022490"/>
    </source>
</evidence>
<feature type="region of interest" description="Disordered" evidence="7">
    <location>
        <begin position="887"/>
        <end position="915"/>
    </location>
</feature>
<keyword evidence="10" id="KW-1185">Reference proteome</keyword>
<dbReference type="GO" id="GO:0005085">
    <property type="term" value="F:guanyl-nucleotide exchange factor activity"/>
    <property type="evidence" value="ECO:0007669"/>
    <property type="project" value="InterPro"/>
</dbReference>
<dbReference type="InterPro" id="IPR000904">
    <property type="entry name" value="Sec7_dom"/>
</dbReference>
<feature type="region of interest" description="Disordered" evidence="7">
    <location>
        <begin position="616"/>
        <end position="649"/>
    </location>
</feature>
<dbReference type="Pfam" id="PF01369">
    <property type="entry name" value="Sec7"/>
    <property type="match status" value="1"/>
</dbReference>
<feature type="compositionally biased region" description="Polar residues" evidence="7">
    <location>
        <begin position="1679"/>
        <end position="1692"/>
    </location>
</feature>
<dbReference type="PROSITE" id="PS50190">
    <property type="entry name" value="SEC7"/>
    <property type="match status" value="1"/>
</dbReference>
<dbReference type="Gene3D" id="1.10.1000.11">
    <property type="entry name" value="Arf Nucleotide-binding Site Opener,domain 2"/>
    <property type="match status" value="1"/>
</dbReference>
<keyword evidence="6" id="KW-0472">Membrane</keyword>
<dbReference type="InterPro" id="IPR016024">
    <property type="entry name" value="ARM-type_fold"/>
</dbReference>
<evidence type="ECO:0000256" key="1">
    <source>
        <dbReference type="ARBA" id="ARBA00004370"/>
    </source>
</evidence>
<dbReference type="InterPro" id="IPR023394">
    <property type="entry name" value="Sec7_C_sf"/>
</dbReference>
<feature type="domain" description="SEC7" evidence="8">
    <location>
        <begin position="648"/>
        <end position="838"/>
    </location>
</feature>
<dbReference type="InterPro" id="IPR032691">
    <property type="entry name" value="Mon2/Sec7/BIG1-like_HUS"/>
</dbReference>
<accession>A0A9W8I896</accession>
<gene>
    <name evidence="9" type="primary">SEC7</name>
    <name evidence="9" type="ORF">IWW36_002288</name>
</gene>
<evidence type="ECO:0000256" key="3">
    <source>
        <dbReference type="ARBA" id="ARBA00022448"/>
    </source>
</evidence>